<evidence type="ECO:0000256" key="1">
    <source>
        <dbReference type="SAM" id="MobiDB-lite"/>
    </source>
</evidence>
<dbReference type="EMBL" id="HBUF01494902">
    <property type="protein sequence ID" value="CAG6745428.1"/>
    <property type="molecule type" value="Transcribed_RNA"/>
</dbReference>
<proteinExistence type="predicted"/>
<feature type="region of interest" description="Disordered" evidence="1">
    <location>
        <begin position="55"/>
        <end position="87"/>
    </location>
</feature>
<name>A0A8D8ZCQ6_9HEMI</name>
<evidence type="ECO:0000313" key="2">
    <source>
        <dbReference type="EMBL" id="CAG6745428.1"/>
    </source>
</evidence>
<reference evidence="2" key="1">
    <citation type="submission" date="2021-05" db="EMBL/GenBank/DDBJ databases">
        <authorList>
            <person name="Alioto T."/>
            <person name="Alioto T."/>
            <person name="Gomez Garrido J."/>
        </authorList>
    </citation>
    <scope>NUCLEOTIDE SEQUENCE</scope>
</reference>
<feature type="compositionally biased region" description="Polar residues" evidence="1">
    <location>
        <begin position="55"/>
        <end position="84"/>
    </location>
</feature>
<sequence length="104" mass="11838">MSNFTEDNQIISDFLDPNTLMENLTNSILFQSKDNLKLNDLNRLSVKGGKAKTAGLSNLGNKNTSYDQKENQIQNDNSSQVNGKNRTRSMDITKYIRMKTMLFN</sequence>
<accession>A0A8D8ZCQ6</accession>
<organism evidence="2">
    <name type="scientific">Cacopsylla melanoneura</name>
    <dbReference type="NCBI Taxonomy" id="428564"/>
    <lineage>
        <taxon>Eukaryota</taxon>
        <taxon>Metazoa</taxon>
        <taxon>Ecdysozoa</taxon>
        <taxon>Arthropoda</taxon>
        <taxon>Hexapoda</taxon>
        <taxon>Insecta</taxon>
        <taxon>Pterygota</taxon>
        <taxon>Neoptera</taxon>
        <taxon>Paraneoptera</taxon>
        <taxon>Hemiptera</taxon>
        <taxon>Sternorrhyncha</taxon>
        <taxon>Psylloidea</taxon>
        <taxon>Psyllidae</taxon>
        <taxon>Psyllinae</taxon>
        <taxon>Cacopsylla</taxon>
    </lineage>
</organism>
<dbReference type="AlphaFoldDB" id="A0A8D8ZCQ6"/>
<protein>
    <submittedName>
        <fullName evidence="2">Uncharacterized protein</fullName>
    </submittedName>
</protein>